<keyword evidence="3" id="KW-1185">Reference proteome</keyword>
<organism evidence="2 3">
    <name type="scientific">Mycobacterium kiyosense</name>
    <dbReference type="NCBI Taxonomy" id="2871094"/>
    <lineage>
        <taxon>Bacteria</taxon>
        <taxon>Bacillati</taxon>
        <taxon>Actinomycetota</taxon>
        <taxon>Actinomycetes</taxon>
        <taxon>Mycobacteriales</taxon>
        <taxon>Mycobacteriaceae</taxon>
        <taxon>Mycobacterium</taxon>
    </lineage>
</organism>
<dbReference type="Proteomes" id="UP001064782">
    <property type="component" value="Unassembled WGS sequence"/>
</dbReference>
<evidence type="ECO:0000313" key="3">
    <source>
        <dbReference type="Proteomes" id="UP001064782"/>
    </source>
</evidence>
<dbReference type="Proteomes" id="UP001165663">
    <property type="component" value="Unassembled WGS sequence"/>
</dbReference>
<dbReference type="EMBL" id="BRXE01000001">
    <property type="protein sequence ID" value="GLB80886.1"/>
    <property type="molecule type" value="Genomic_DNA"/>
</dbReference>
<accession>A0A9P3Q3P0</accession>
<dbReference type="EMBL" id="BRZI01000002">
    <property type="protein sequence ID" value="GLD28690.1"/>
    <property type="molecule type" value="Genomic_DNA"/>
</dbReference>
<sequence length="76" mass="8293">MRGLGIAAEINESSYVVNESIPPDRLDPPADAILRLENHGRTTGSLYPSRRGETSYAAAYHGGPRVFPHDSSLTRK</sequence>
<proteinExistence type="predicted"/>
<name>A0A9P3Q3P0_9MYCO</name>
<comment type="caution">
    <text evidence="2">The sequence shown here is derived from an EMBL/GenBank/DDBJ whole genome shotgun (WGS) entry which is preliminary data.</text>
</comment>
<evidence type="ECO:0000313" key="1">
    <source>
        <dbReference type="EMBL" id="GLB80886.1"/>
    </source>
</evidence>
<gene>
    <name evidence="2" type="ORF">Mkiyose1413_05730</name>
    <name evidence="1" type="ORF">SRL2020028_01420</name>
</gene>
<dbReference type="AlphaFoldDB" id="A0A9P3Q3P0"/>
<evidence type="ECO:0000313" key="2">
    <source>
        <dbReference type="EMBL" id="GLD28690.1"/>
    </source>
</evidence>
<reference evidence="2" key="1">
    <citation type="submission" date="2022-08" db="EMBL/GenBank/DDBJ databases">
        <title>Mycobacterium kiyosense sp. nov., scotochromogenic slow-glowing species isolated from respiratory specimens.</title>
        <authorList>
            <person name="Fukano H."/>
            <person name="Kazumi Y."/>
            <person name="Sakagami N."/>
            <person name="Ato M."/>
            <person name="Mitarai S."/>
            <person name="Hoshino Y."/>
        </authorList>
    </citation>
    <scope>NUCLEOTIDE SEQUENCE</scope>
    <source>
        <strain evidence="2">1413</strain>
        <strain evidence="1">SRL2020-028</strain>
    </source>
</reference>
<protein>
    <submittedName>
        <fullName evidence="2">Uncharacterized protein</fullName>
    </submittedName>
</protein>